<dbReference type="VEuPathDB" id="FungiDB:HMPREF1541_05261"/>
<dbReference type="GO" id="GO:0004022">
    <property type="term" value="F:alcohol dehydrogenase (NAD+) activity"/>
    <property type="evidence" value="ECO:0007669"/>
    <property type="project" value="TreeGrafter"/>
</dbReference>
<dbReference type="SUPFAM" id="SSF50129">
    <property type="entry name" value="GroES-like"/>
    <property type="match status" value="1"/>
</dbReference>
<dbReference type="OrthoDB" id="256333at2759"/>
<dbReference type="InterPro" id="IPR013154">
    <property type="entry name" value="ADH-like_N"/>
</dbReference>
<dbReference type="SUPFAM" id="SSF51735">
    <property type="entry name" value="NAD(P)-binding Rossmann-fold domains"/>
    <property type="match status" value="1"/>
</dbReference>
<dbReference type="InParanoid" id="W2RWW0"/>
<comment type="cofactor">
    <cofactor evidence="1">
        <name>Zn(2+)</name>
        <dbReference type="ChEBI" id="CHEBI:29105"/>
    </cofactor>
</comment>
<dbReference type="GO" id="GO:0046872">
    <property type="term" value="F:metal ion binding"/>
    <property type="evidence" value="ECO:0007669"/>
    <property type="project" value="UniProtKB-KW"/>
</dbReference>
<feature type="domain" description="Enoyl reductase (ER)" evidence="7">
    <location>
        <begin position="17"/>
        <end position="373"/>
    </location>
</feature>
<dbReference type="Pfam" id="PF00107">
    <property type="entry name" value="ADH_zinc_N"/>
    <property type="match status" value="1"/>
</dbReference>
<evidence type="ECO:0000256" key="6">
    <source>
        <dbReference type="ARBA" id="ARBA00023027"/>
    </source>
</evidence>
<protein>
    <recommendedName>
        <fullName evidence="7">Enoyl reductase (ER) domain-containing protein</fullName>
    </recommendedName>
</protein>
<dbReference type="Gene3D" id="3.40.50.720">
    <property type="entry name" value="NAD(P)-binding Rossmann-like Domain"/>
    <property type="match status" value="1"/>
</dbReference>
<dbReference type="FunFam" id="3.40.50.720:FF:000039">
    <property type="entry name" value="Alcohol dehydrogenase AdhP"/>
    <property type="match status" value="1"/>
</dbReference>
<dbReference type="Pfam" id="PF08240">
    <property type="entry name" value="ADH_N"/>
    <property type="match status" value="1"/>
</dbReference>
<dbReference type="PANTHER" id="PTHR42940:SF8">
    <property type="entry name" value="VACUOLAR PROTEIN SORTING-ASSOCIATED PROTEIN 11"/>
    <property type="match status" value="1"/>
</dbReference>
<dbReference type="Gene3D" id="3.90.180.10">
    <property type="entry name" value="Medium-chain alcohol dehydrogenases, catalytic domain"/>
    <property type="match status" value="1"/>
</dbReference>
<dbReference type="GeneID" id="19972600"/>
<sequence length="379" mass="40313">MTDQALPTSMKAHVLEGFNAPYQLREVPVPEIEDAHDMLVRVDATSYCHTDTVLAAGLMHPPSLPHVGGHEFAGTVVALSGARSITTAHPLFKVGDRVAVAGRGYHACGQCAECRNPSGPDPDEPGFSVYCPYAGAGLGIGKPGGFQEYTLVDVRQAVLIPTDMSAVEVAPLMCAGLTVYAALVKCKLQPGQRVGIMGCGGGLGHLGLQFATKMGLTTTGVDVAPQALELAGSLHTGADIVDASKEAADEVRRRMSWGEDDKSRHLSEIGLDAVLILPNSQKSFNYGIDLVKNGGLVVVLSYPPEGFKICATDLVFRRIRVEGSLIGSNKALRDMFDFCVKHNVRARVKTYPFSELNALVKDIHSSGCAKVVLDMSVKE</sequence>
<organism evidence="8 9">
    <name type="scientific">Cyphellophora europaea (strain CBS 101466)</name>
    <name type="common">Phialophora europaea</name>
    <dbReference type="NCBI Taxonomy" id="1220924"/>
    <lineage>
        <taxon>Eukaryota</taxon>
        <taxon>Fungi</taxon>
        <taxon>Dikarya</taxon>
        <taxon>Ascomycota</taxon>
        <taxon>Pezizomycotina</taxon>
        <taxon>Eurotiomycetes</taxon>
        <taxon>Chaetothyriomycetidae</taxon>
        <taxon>Chaetothyriales</taxon>
        <taxon>Cyphellophoraceae</taxon>
        <taxon>Cyphellophora</taxon>
    </lineage>
</organism>
<keyword evidence="4" id="KW-0862">Zinc</keyword>
<proteinExistence type="inferred from homology"/>
<dbReference type="Proteomes" id="UP000030752">
    <property type="component" value="Unassembled WGS sequence"/>
</dbReference>
<comment type="similarity">
    <text evidence="2">Belongs to the zinc-containing alcohol dehydrogenase family.</text>
</comment>
<dbReference type="GO" id="GO:0005737">
    <property type="term" value="C:cytoplasm"/>
    <property type="evidence" value="ECO:0007669"/>
    <property type="project" value="TreeGrafter"/>
</dbReference>
<dbReference type="SMART" id="SM00829">
    <property type="entry name" value="PKS_ER"/>
    <property type="match status" value="1"/>
</dbReference>
<evidence type="ECO:0000256" key="5">
    <source>
        <dbReference type="ARBA" id="ARBA00023002"/>
    </source>
</evidence>
<evidence type="ECO:0000256" key="2">
    <source>
        <dbReference type="ARBA" id="ARBA00008072"/>
    </source>
</evidence>
<evidence type="ECO:0000256" key="3">
    <source>
        <dbReference type="ARBA" id="ARBA00022723"/>
    </source>
</evidence>
<dbReference type="InterPro" id="IPR013149">
    <property type="entry name" value="ADH-like_C"/>
</dbReference>
<accession>W2RWW0</accession>
<dbReference type="HOGENOM" id="CLU_026673_20_1_1"/>
<evidence type="ECO:0000256" key="1">
    <source>
        <dbReference type="ARBA" id="ARBA00001947"/>
    </source>
</evidence>
<dbReference type="InterPro" id="IPR036291">
    <property type="entry name" value="NAD(P)-bd_dom_sf"/>
</dbReference>
<dbReference type="InterPro" id="IPR020843">
    <property type="entry name" value="ER"/>
</dbReference>
<dbReference type="PANTHER" id="PTHR42940">
    <property type="entry name" value="ALCOHOL DEHYDROGENASE 1-RELATED"/>
    <property type="match status" value="1"/>
</dbReference>
<dbReference type="EMBL" id="KB822720">
    <property type="protein sequence ID" value="ETN40981.1"/>
    <property type="molecule type" value="Genomic_DNA"/>
</dbReference>
<keyword evidence="6" id="KW-0520">NAD</keyword>
<evidence type="ECO:0000259" key="7">
    <source>
        <dbReference type="SMART" id="SM00829"/>
    </source>
</evidence>
<dbReference type="RefSeq" id="XP_008717824.1">
    <property type="nucleotide sequence ID" value="XM_008719602.1"/>
</dbReference>
<gene>
    <name evidence="8" type="ORF">HMPREF1541_05261</name>
</gene>
<keyword evidence="3" id="KW-0479">Metal-binding</keyword>
<name>W2RWW0_CYPE1</name>
<reference evidence="8 9" key="1">
    <citation type="submission" date="2013-03" db="EMBL/GenBank/DDBJ databases">
        <title>The Genome Sequence of Phialophora europaea CBS 101466.</title>
        <authorList>
            <consortium name="The Broad Institute Genomics Platform"/>
            <person name="Cuomo C."/>
            <person name="de Hoog S."/>
            <person name="Gorbushina A."/>
            <person name="Walker B."/>
            <person name="Young S.K."/>
            <person name="Zeng Q."/>
            <person name="Gargeya S."/>
            <person name="Fitzgerald M."/>
            <person name="Haas B."/>
            <person name="Abouelleil A."/>
            <person name="Allen A.W."/>
            <person name="Alvarado L."/>
            <person name="Arachchi H.M."/>
            <person name="Berlin A.M."/>
            <person name="Chapman S.B."/>
            <person name="Gainer-Dewar J."/>
            <person name="Goldberg J."/>
            <person name="Griggs A."/>
            <person name="Gujja S."/>
            <person name="Hansen M."/>
            <person name="Howarth C."/>
            <person name="Imamovic A."/>
            <person name="Ireland A."/>
            <person name="Larimer J."/>
            <person name="McCowan C."/>
            <person name="Murphy C."/>
            <person name="Pearson M."/>
            <person name="Poon T.W."/>
            <person name="Priest M."/>
            <person name="Roberts A."/>
            <person name="Saif S."/>
            <person name="Shea T."/>
            <person name="Sisk P."/>
            <person name="Sykes S."/>
            <person name="Wortman J."/>
            <person name="Nusbaum C."/>
            <person name="Birren B."/>
        </authorList>
    </citation>
    <scope>NUCLEOTIDE SEQUENCE [LARGE SCALE GENOMIC DNA]</scope>
    <source>
        <strain evidence="8 9">CBS 101466</strain>
    </source>
</reference>
<keyword evidence="9" id="KW-1185">Reference proteome</keyword>
<evidence type="ECO:0000313" key="9">
    <source>
        <dbReference type="Proteomes" id="UP000030752"/>
    </source>
</evidence>
<evidence type="ECO:0000256" key="4">
    <source>
        <dbReference type="ARBA" id="ARBA00022833"/>
    </source>
</evidence>
<dbReference type="STRING" id="1220924.W2RWW0"/>
<evidence type="ECO:0000313" key="8">
    <source>
        <dbReference type="EMBL" id="ETN40981.1"/>
    </source>
</evidence>
<dbReference type="AlphaFoldDB" id="W2RWW0"/>
<dbReference type="InterPro" id="IPR011032">
    <property type="entry name" value="GroES-like_sf"/>
</dbReference>
<keyword evidence="5" id="KW-0560">Oxidoreductase</keyword>
<dbReference type="eggNOG" id="KOG0023">
    <property type="taxonomic scope" value="Eukaryota"/>
</dbReference>